<organism evidence="1 2">
    <name type="scientific">Plasmodium chabaudi adami</name>
    <dbReference type="NCBI Taxonomy" id="5826"/>
    <lineage>
        <taxon>Eukaryota</taxon>
        <taxon>Sar</taxon>
        <taxon>Alveolata</taxon>
        <taxon>Apicomplexa</taxon>
        <taxon>Aconoidasida</taxon>
        <taxon>Haemosporida</taxon>
        <taxon>Plasmodiidae</taxon>
        <taxon>Plasmodium</taxon>
        <taxon>Plasmodium (Vinckeia)</taxon>
    </lineage>
</organism>
<dbReference type="AlphaFoldDB" id="A0A1C6X8A8"/>
<proteinExistence type="predicted"/>
<reference evidence="1 2" key="1">
    <citation type="submission" date="2016-08" db="EMBL/GenBank/DDBJ databases">
        <authorList>
            <consortium name="Pathogen Informatics"/>
        </authorList>
    </citation>
    <scope>NUCLEOTIDE SEQUENCE [LARGE SCALE GENOMIC DNA]</scope>
    <source>
        <strain evidence="1 2">DS</strain>
    </source>
</reference>
<dbReference type="InterPro" id="IPR023393">
    <property type="entry name" value="START-like_dom_sf"/>
</dbReference>
<dbReference type="EMBL" id="LT608182">
    <property type="protein sequence ID" value="SCL99500.1"/>
    <property type="molecule type" value="Genomic_DNA"/>
</dbReference>
<protein>
    <submittedName>
        <fullName evidence="1">StAR-related lipid transfer protein</fullName>
    </submittedName>
</protein>
<evidence type="ECO:0000313" key="2">
    <source>
        <dbReference type="Proteomes" id="UP000507536"/>
    </source>
</evidence>
<accession>A0A1C6X8A8</accession>
<evidence type="ECO:0000313" key="1">
    <source>
        <dbReference type="EMBL" id="SCL99500.1"/>
    </source>
</evidence>
<name>A0A1C6X8A8_PLACE</name>
<sequence length="421" mass="48956">MNFKHNKYYIFLVSLFVLAKYNNNGGSSKSTNLTSFKNVTNYRSLEELMDVENVKENQKYLEQAKLEEGELNVEANTEKESTPTLVKTKSEILTEEKIAINEKSVFINDELVTKYLNICDSVRNNTFSNENNEFFNKSDDCTLFKNPVDKNKPNYEIVGHGKLNDVSLYGMNYALRDLSAIREWNTHISYLNYLDLTKDGIEDKMKKNEPIDPSKHTIEDTEIFTNNSYLYLVNGLPWPFRSHDTPYEYYQKYFPDKNMLLVANRSVKKAFKDVSGYTRIRNYENFFCLYSKNKDIYSPGLDYVSSIFYDVNISAFLQNSILNQLFPKLIFDLNTTSRKYTQAGLSMSEEEKTTYQLLLQGKTHNKKLKSVENKLNNSGNALEAAENSNILWTIFISPVYKVAEICIFVIKKTFGMFQYNE</sequence>
<gene>
    <name evidence="1" type="ORF">PCHDS_000025000</name>
</gene>
<dbReference type="Proteomes" id="UP000507536">
    <property type="component" value="Chromosome 2"/>
</dbReference>
<dbReference type="Gene3D" id="3.30.530.20">
    <property type="match status" value="1"/>
</dbReference>
<dbReference type="SUPFAM" id="SSF55961">
    <property type="entry name" value="Bet v1-like"/>
    <property type="match status" value="1"/>
</dbReference>